<dbReference type="PANTHER" id="PTHR43792:SF8">
    <property type="entry name" value="[RIBOSOMAL PROTEIN US5]-ALANINE N-ACETYLTRANSFERASE"/>
    <property type="match status" value="1"/>
</dbReference>
<dbReference type="InterPro" id="IPR016181">
    <property type="entry name" value="Acyl_CoA_acyltransferase"/>
</dbReference>
<dbReference type="RefSeq" id="WP_184241381.1">
    <property type="nucleotide sequence ID" value="NZ_JACHNA010000001.1"/>
</dbReference>
<sequence length="223" mass="24476">MSALGPASSLHSPWPAVLRHDVLTVRPLRFRDRAAWQEQRASNADWLTPWDATSPHPGSGPRTFAQMVRWQRRAARQGSGYTWGITLDTDAPGRDRLVGLVSLGGIQYGSVLSGAIGYWIDRRVAGRGLTPVAVALVCDWAFVMAGLHRLEINVRPENTASIRVPEKLGFRREGLRERYLHVAGDWCDHLAYALTVEESGDGVLARLLATTPGRGPTSPRPPA</sequence>
<name>A0A7W7GNZ5_9MICC</name>
<dbReference type="AlphaFoldDB" id="A0A7W7GNZ5"/>
<accession>A0A7W7GNZ5</accession>
<comment type="caution">
    <text evidence="5">The sequence shown here is derived from an EMBL/GenBank/DDBJ whole genome shotgun (WGS) entry which is preliminary data.</text>
</comment>
<evidence type="ECO:0000256" key="1">
    <source>
        <dbReference type="ARBA" id="ARBA00022679"/>
    </source>
</evidence>
<dbReference type="PANTHER" id="PTHR43792">
    <property type="entry name" value="GNAT FAMILY, PUTATIVE (AFU_ORTHOLOGUE AFUA_3G00765)-RELATED-RELATED"/>
    <property type="match status" value="1"/>
</dbReference>
<keyword evidence="1 5" id="KW-0808">Transferase</keyword>
<keyword evidence="2 5" id="KW-0012">Acyltransferase</keyword>
<feature type="domain" description="N-acetyltransferase" evidence="4">
    <location>
        <begin position="23"/>
        <end position="197"/>
    </location>
</feature>
<dbReference type="PROSITE" id="PS51186">
    <property type="entry name" value="GNAT"/>
    <property type="match status" value="1"/>
</dbReference>
<evidence type="ECO:0000256" key="2">
    <source>
        <dbReference type="ARBA" id="ARBA00023315"/>
    </source>
</evidence>
<proteinExistence type="inferred from homology"/>
<keyword evidence="6" id="KW-1185">Reference proteome</keyword>
<dbReference type="Pfam" id="PF13302">
    <property type="entry name" value="Acetyltransf_3"/>
    <property type="match status" value="1"/>
</dbReference>
<dbReference type="SUPFAM" id="SSF55729">
    <property type="entry name" value="Acyl-CoA N-acyltransferases (Nat)"/>
    <property type="match status" value="1"/>
</dbReference>
<dbReference type="InterPro" id="IPR051531">
    <property type="entry name" value="N-acetyltransferase"/>
</dbReference>
<evidence type="ECO:0000256" key="3">
    <source>
        <dbReference type="ARBA" id="ARBA00038502"/>
    </source>
</evidence>
<organism evidence="5 6">
    <name type="scientific">Micrococcus cohnii</name>
    <dbReference type="NCBI Taxonomy" id="993416"/>
    <lineage>
        <taxon>Bacteria</taxon>
        <taxon>Bacillati</taxon>
        <taxon>Actinomycetota</taxon>
        <taxon>Actinomycetes</taxon>
        <taxon>Micrococcales</taxon>
        <taxon>Micrococcaceae</taxon>
        <taxon>Micrococcus</taxon>
    </lineage>
</organism>
<dbReference type="GO" id="GO:0008999">
    <property type="term" value="F:protein-N-terminal-alanine acetyltransferase activity"/>
    <property type="evidence" value="ECO:0007669"/>
    <property type="project" value="UniProtKB-EC"/>
</dbReference>
<gene>
    <name evidence="5" type="ORF">HDA30_001161</name>
</gene>
<dbReference type="EMBL" id="JACHNA010000001">
    <property type="protein sequence ID" value="MBB4735653.1"/>
    <property type="molecule type" value="Genomic_DNA"/>
</dbReference>
<evidence type="ECO:0000313" key="6">
    <source>
        <dbReference type="Proteomes" id="UP000540191"/>
    </source>
</evidence>
<dbReference type="InterPro" id="IPR000182">
    <property type="entry name" value="GNAT_dom"/>
</dbReference>
<evidence type="ECO:0000259" key="4">
    <source>
        <dbReference type="PROSITE" id="PS51186"/>
    </source>
</evidence>
<reference evidence="5 6" key="1">
    <citation type="submission" date="2020-08" db="EMBL/GenBank/DDBJ databases">
        <title>Sequencing the genomes of 1000 actinobacteria strains.</title>
        <authorList>
            <person name="Klenk H.-P."/>
        </authorList>
    </citation>
    <scope>NUCLEOTIDE SEQUENCE [LARGE SCALE GENOMIC DNA]</scope>
    <source>
        <strain evidence="5 6">DSM 23974</strain>
    </source>
</reference>
<protein>
    <submittedName>
        <fullName evidence="5">Ribosomal-protein-alanine N-acetyltransferase</fullName>
        <ecNumber evidence="5">2.3.1.267</ecNumber>
    </submittedName>
</protein>
<dbReference type="Proteomes" id="UP000540191">
    <property type="component" value="Unassembled WGS sequence"/>
</dbReference>
<dbReference type="Gene3D" id="3.40.630.30">
    <property type="match status" value="1"/>
</dbReference>
<dbReference type="EC" id="2.3.1.267" evidence="5"/>
<dbReference type="GO" id="GO:0005737">
    <property type="term" value="C:cytoplasm"/>
    <property type="evidence" value="ECO:0007669"/>
    <property type="project" value="TreeGrafter"/>
</dbReference>
<evidence type="ECO:0000313" key="5">
    <source>
        <dbReference type="EMBL" id="MBB4735653.1"/>
    </source>
</evidence>
<comment type="similarity">
    <text evidence="3">Belongs to the acetyltransferase family. RimJ subfamily.</text>
</comment>